<feature type="transmembrane region" description="Helical" evidence="1">
    <location>
        <begin position="161"/>
        <end position="182"/>
    </location>
</feature>
<keyword evidence="1" id="KW-0472">Membrane</keyword>
<keyword evidence="1" id="KW-1133">Transmembrane helix</keyword>
<feature type="transmembrane region" description="Helical" evidence="1">
    <location>
        <begin position="77"/>
        <end position="94"/>
    </location>
</feature>
<dbReference type="Proteomes" id="UP001056035">
    <property type="component" value="Chromosome"/>
</dbReference>
<sequence>MNRFVGAMVQAGVPPHPKSLAPVRTAGNRVFQGLVLTGGAATLAATAGADRIPFYWTPLILGVTYLLAATIDGPRGGYWATALGLTGWGLAVAYMGEIRPAEIDTAGAYLVGAGLAGVVAAALRTRGFLISETGLAATVALGGLTLALTPRAPDTLDDATTYAIALAFVGAGNLFGGAFGLWRARDDAARPA</sequence>
<feature type="transmembrane region" description="Helical" evidence="1">
    <location>
        <begin position="30"/>
        <end position="47"/>
    </location>
</feature>
<accession>A0ABY5DQL5</accession>
<evidence type="ECO:0000313" key="3">
    <source>
        <dbReference type="Proteomes" id="UP001056035"/>
    </source>
</evidence>
<proteinExistence type="predicted"/>
<organism evidence="2 3">
    <name type="scientific">Paraconexibacter antarcticus</name>
    <dbReference type="NCBI Taxonomy" id="2949664"/>
    <lineage>
        <taxon>Bacteria</taxon>
        <taxon>Bacillati</taxon>
        <taxon>Actinomycetota</taxon>
        <taxon>Thermoleophilia</taxon>
        <taxon>Solirubrobacterales</taxon>
        <taxon>Paraconexibacteraceae</taxon>
        <taxon>Paraconexibacter</taxon>
    </lineage>
</organism>
<keyword evidence="1" id="KW-0812">Transmembrane</keyword>
<evidence type="ECO:0000313" key="2">
    <source>
        <dbReference type="EMBL" id="UTI64326.1"/>
    </source>
</evidence>
<gene>
    <name evidence="2" type="ORF">NBH00_23680</name>
</gene>
<evidence type="ECO:0000256" key="1">
    <source>
        <dbReference type="SAM" id="Phobius"/>
    </source>
</evidence>
<feature type="transmembrane region" description="Helical" evidence="1">
    <location>
        <begin position="54"/>
        <end position="71"/>
    </location>
</feature>
<dbReference type="EMBL" id="CP098502">
    <property type="protein sequence ID" value="UTI64326.1"/>
    <property type="molecule type" value="Genomic_DNA"/>
</dbReference>
<protein>
    <submittedName>
        <fullName evidence="2">Uncharacterized protein</fullName>
    </submittedName>
</protein>
<feature type="transmembrane region" description="Helical" evidence="1">
    <location>
        <begin position="106"/>
        <end position="123"/>
    </location>
</feature>
<dbReference type="RefSeq" id="WP_254571032.1">
    <property type="nucleotide sequence ID" value="NZ_CP098502.1"/>
</dbReference>
<feature type="transmembrane region" description="Helical" evidence="1">
    <location>
        <begin position="129"/>
        <end position="149"/>
    </location>
</feature>
<reference evidence="2 3" key="1">
    <citation type="submission" date="2022-06" db="EMBL/GenBank/DDBJ databases">
        <title>Paraconexibacter antarcticus.</title>
        <authorList>
            <person name="Kim C.S."/>
        </authorList>
    </citation>
    <scope>NUCLEOTIDE SEQUENCE [LARGE SCALE GENOMIC DNA]</scope>
    <source>
        <strain evidence="2 3">02-257</strain>
    </source>
</reference>
<keyword evidence="3" id="KW-1185">Reference proteome</keyword>
<name>A0ABY5DQL5_9ACTN</name>